<protein>
    <submittedName>
        <fullName evidence="2">6-bladed beta-propeller protein</fullName>
    </submittedName>
</protein>
<dbReference type="EMBL" id="SNWI01000007">
    <property type="protein sequence ID" value="TDN98965.1"/>
    <property type="molecule type" value="Genomic_DNA"/>
</dbReference>
<comment type="caution">
    <text evidence="2">The sequence shown here is derived from an EMBL/GenBank/DDBJ whole genome shotgun (WGS) entry which is preliminary data.</text>
</comment>
<dbReference type="Proteomes" id="UP000294848">
    <property type="component" value="Unassembled WGS sequence"/>
</dbReference>
<organism evidence="2 3">
    <name type="scientific">Sunxiuqinia elliptica</name>
    <dbReference type="NCBI Taxonomy" id="655355"/>
    <lineage>
        <taxon>Bacteria</taxon>
        <taxon>Pseudomonadati</taxon>
        <taxon>Bacteroidota</taxon>
        <taxon>Bacteroidia</taxon>
        <taxon>Marinilabiliales</taxon>
        <taxon>Prolixibacteraceae</taxon>
        <taxon>Sunxiuqinia</taxon>
    </lineage>
</organism>
<evidence type="ECO:0000313" key="3">
    <source>
        <dbReference type="Proteomes" id="UP000294848"/>
    </source>
</evidence>
<feature type="signal peptide" evidence="1">
    <location>
        <begin position="1"/>
        <end position="22"/>
    </location>
</feature>
<gene>
    <name evidence="2" type="ORF">DET52_10793</name>
</gene>
<dbReference type="PROSITE" id="PS51257">
    <property type="entry name" value="PROKAR_LIPOPROTEIN"/>
    <property type="match status" value="1"/>
</dbReference>
<dbReference type="OrthoDB" id="820429at2"/>
<dbReference type="RefSeq" id="WP_133465685.1">
    <property type="nucleotide sequence ID" value="NZ_SNWI01000007.1"/>
</dbReference>
<dbReference type="AlphaFoldDB" id="A0A4R6GW45"/>
<evidence type="ECO:0000256" key="1">
    <source>
        <dbReference type="SAM" id="SignalP"/>
    </source>
</evidence>
<reference evidence="2 3" key="1">
    <citation type="submission" date="2019-03" db="EMBL/GenBank/DDBJ databases">
        <title>Freshwater and sediment microbial communities from various areas in North America, analyzing microbe dynamics in response to fracking.</title>
        <authorList>
            <person name="Lamendella R."/>
        </authorList>
    </citation>
    <scope>NUCLEOTIDE SEQUENCE [LARGE SCALE GENOMIC DNA]</scope>
    <source>
        <strain evidence="2 3">114D</strain>
    </source>
</reference>
<accession>A0A4R6GW45</accession>
<feature type="chain" id="PRO_5020697120" evidence="1">
    <location>
        <begin position="23"/>
        <end position="454"/>
    </location>
</feature>
<proteinExistence type="predicted"/>
<dbReference type="Pfam" id="PF17170">
    <property type="entry name" value="DUF5128"/>
    <property type="match status" value="1"/>
</dbReference>
<keyword evidence="1" id="KW-0732">Signal</keyword>
<sequence length="454" mass="53186">MKKRKFPIIKSCFLLAIIITVACSSDEKKNSVIKPEKQERIENVNLIDNTDNIAEAFYLSDIVDSIEIVQLEINPNHLFTEDRINNLFLTDNDIFFYETKSGLLKYNRLGEFQQQIGKIGKGPGEYLLIRNYYVDETHQTITAYLNWKGKLVSYDFEGKLLAEVKPPLLSGIKGYSGFYRLGNYHLAEHFPAFSEETADTSQVFNFVVADSLFHEIKTLTDPSYKNYKQDILDNKYDPWDSWANFYQIDPPRLKFRDTYMDLMYPGNDTIYRLTHKLQTELRYIVNTGKKMPFEMLHLRLPPLEYFDYLSLLDFEETANYLFIDFAWKKNFYKARFQKSTGQVDMLKKPCEIQEKFLSGRLYTRRRDGKKPSFTDDMLGTGEFRHQWTNQQNWICAIPAYKLLELDLDSLKKAEVKQPSVRDKLVQKIQNIKETDGPILLVAHLKNAQSSTTNH</sequence>
<evidence type="ECO:0000313" key="2">
    <source>
        <dbReference type="EMBL" id="TDN98965.1"/>
    </source>
</evidence>
<name>A0A4R6GW45_9BACT</name>